<comment type="caution">
    <text evidence="1">The sequence shown here is derived from an EMBL/GenBank/DDBJ whole genome shotgun (WGS) entry which is preliminary data.</text>
</comment>
<dbReference type="EMBL" id="SSOP01000208">
    <property type="protein sequence ID" value="KAB5590000.1"/>
    <property type="molecule type" value="Genomic_DNA"/>
</dbReference>
<evidence type="ECO:0000313" key="1">
    <source>
        <dbReference type="EMBL" id="KAB5590000.1"/>
    </source>
</evidence>
<name>A0A5N5QE20_9AGAM</name>
<protein>
    <submittedName>
        <fullName evidence="1">Uncharacterized protein</fullName>
    </submittedName>
</protein>
<dbReference type="Proteomes" id="UP000383932">
    <property type="component" value="Unassembled WGS sequence"/>
</dbReference>
<reference evidence="1 2" key="1">
    <citation type="journal article" date="2019" name="Fungal Biol. Biotechnol.">
        <title>Draft genome sequence of fastidious pathogen Ceratobasidium theobromae, which causes vascular-streak dieback in Theobroma cacao.</title>
        <authorList>
            <person name="Ali S.S."/>
            <person name="Asman A."/>
            <person name="Shao J."/>
            <person name="Firmansyah A.P."/>
            <person name="Susilo A.W."/>
            <person name="Rosmana A."/>
            <person name="McMahon P."/>
            <person name="Junaid M."/>
            <person name="Guest D."/>
            <person name="Kheng T.Y."/>
            <person name="Meinhardt L.W."/>
            <person name="Bailey B.A."/>
        </authorList>
    </citation>
    <scope>NUCLEOTIDE SEQUENCE [LARGE SCALE GENOMIC DNA]</scope>
    <source>
        <strain evidence="1 2">CT2</strain>
    </source>
</reference>
<sequence>MTELLTPKGIKTRRGRANSLKLLRPPALSTEGGHPPSPSTIAIDALLASFDDLDSFGSDSKTDNFKSRDTWGF</sequence>
<keyword evidence="2" id="KW-1185">Reference proteome</keyword>
<accession>A0A5N5QE20</accession>
<dbReference type="AlphaFoldDB" id="A0A5N5QE20"/>
<organism evidence="1 2">
    <name type="scientific">Ceratobasidium theobromae</name>
    <dbReference type="NCBI Taxonomy" id="1582974"/>
    <lineage>
        <taxon>Eukaryota</taxon>
        <taxon>Fungi</taxon>
        <taxon>Dikarya</taxon>
        <taxon>Basidiomycota</taxon>
        <taxon>Agaricomycotina</taxon>
        <taxon>Agaricomycetes</taxon>
        <taxon>Cantharellales</taxon>
        <taxon>Ceratobasidiaceae</taxon>
        <taxon>Ceratobasidium</taxon>
    </lineage>
</organism>
<gene>
    <name evidence="1" type="ORF">CTheo_6569</name>
</gene>
<proteinExistence type="predicted"/>
<evidence type="ECO:0000313" key="2">
    <source>
        <dbReference type="Proteomes" id="UP000383932"/>
    </source>
</evidence>